<organism evidence="1 2">
    <name type="scientific">Pseudomonas arsenicoxydans</name>
    <dbReference type="NCBI Taxonomy" id="702115"/>
    <lineage>
        <taxon>Bacteria</taxon>
        <taxon>Pseudomonadati</taxon>
        <taxon>Pseudomonadota</taxon>
        <taxon>Gammaproteobacteria</taxon>
        <taxon>Pseudomonadales</taxon>
        <taxon>Pseudomonadaceae</taxon>
        <taxon>Pseudomonas</taxon>
    </lineage>
</organism>
<evidence type="ECO:0000313" key="2">
    <source>
        <dbReference type="Proteomes" id="UP000317933"/>
    </source>
</evidence>
<gene>
    <name evidence="1" type="ORF">EAH78_23545</name>
</gene>
<comment type="caution">
    <text evidence="1">The sequence shown here is derived from an EMBL/GenBank/DDBJ whole genome shotgun (WGS) entry which is preliminary data.</text>
</comment>
<sequence length="66" mass="7231">MTISIERHKRHGRQPRQIPCGSEFLWRASLLALGCVAAPFVSAAHSSGSKLPRHKSCFPQVCLAGF</sequence>
<dbReference type="Proteomes" id="UP000317933">
    <property type="component" value="Unassembled WGS sequence"/>
</dbReference>
<protein>
    <submittedName>
        <fullName evidence="1">Uncharacterized protein</fullName>
    </submittedName>
</protein>
<proteinExistence type="predicted"/>
<name>A0A502HLG8_9PSED</name>
<evidence type="ECO:0000313" key="1">
    <source>
        <dbReference type="EMBL" id="TPG74543.1"/>
    </source>
</evidence>
<accession>A0A502HLG8</accession>
<dbReference type="EMBL" id="RCZE01000012">
    <property type="protein sequence ID" value="TPG74543.1"/>
    <property type="molecule type" value="Genomic_DNA"/>
</dbReference>
<reference evidence="1 2" key="1">
    <citation type="journal article" date="2019" name="Environ. Microbiol.">
        <title>Species interactions and distinct microbial communities in high Arctic permafrost affected cryosols are associated with the CH4 and CO2 gas fluxes.</title>
        <authorList>
            <person name="Altshuler I."/>
            <person name="Hamel J."/>
            <person name="Turney S."/>
            <person name="Magnuson E."/>
            <person name="Levesque R."/>
            <person name="Greer C."/>
            <person name="Whyte L.G."/>
        </authorList>
    </citation>
    <scope>NUCLEOTIDE SEQUENCE [LARGE SCALE GENOMIC DNA]</scope>
    <source>
        <strain evidence="1 2">E3</strain>
    </source>
</reference>
<dbReference type="AlphaFoldDB" id="A0A502HLG8"/>